<protein>
    <submittedName>
        <fullName evidence="1">Uncharacterized protein</fullName>
    </submittedName>
</protein>
<sequence length="178" mass="19704">MWVGGPTVHRPGGPGESRFRVQFPLLGLGFQRRRIVNPDTQAPEGEFFSKLQEEQARTVSKFHSLANQVAPKKQKSKEQDYQEDVQKVVKKKYKVAEIKKYLEDVATALAGGFNYHNKPCFALPGKETTLSKTGSSLYFSVDIKSVNMATVNIIIVDMGAVAPDSNSNLPLLLAYPCS</sequence>
<reference evidence="1" key="1">
    <citation type="submission" date="2022-04" db="EMBL/GenBank/DDBJ databases">
        <title>Genome of the entomopathogenic fungus Entomophthora muscae.</title>
        <authorList>
            <person name="Elya C."/>
            <person name="Lovett B.R."/>
            <person name="Lee E."/>
            <person name="Macias A.M."/>
            <person name="Hajek A.E."/>
            <person name="De Bivort B.L."/>
            <person name="Kasson M.T."/>
            <person name="De Fine Licht H.H."/>
            <person name="Stajich J.E."/>
        </authorList>
    </citation>
    <scope>NUCLEOTIDE SEQUENCE</scope>
    <source>
        <strain evidence="1">Berkeley</strain>
    </source>
</reference>
<evidence type="ECO:0000313" key="2">
    <source>
        <dbReference type="Proteomes" id="UP001165960"/>
    </source>
</evidence>
<comment type="caution">
    <text evidence="1">The sequence shown here is derived from an EMBL/GenBank/DDBJ whole genome shotgun (WGS) entry which is preliminary data.</text>
</comment>
<name>A0ACC2T7G6_9FUNG</name>
<evidence type="ECO:0000313" key="1">
    <source>
        <dbReference type="EMBL" id="KAJ9070516.1"/>
    </source>
</evidence>
<keyword evidence="2" id="KW-1185">Reference proteome</keyword>
<accession>A0ACC2T7G6</accession>
<organism evidence="1 2">
    <name type="scientific">Entomophthora muscae</name>
    <dbReference type="NCBI Taxonomy" id="34485"/>
    <lineage>
        <taxon>Eukaryota</taxon>
        <taxon>Fungi</taxon>
        <taxon>Fungi incertae sedis</taxon>
        <taxon>Zoopagomycota</taxon>
        <taxon>Entomophthoromycotina</taxon>
        <taxon>Entomophthoromycetes</taxon>
        <taxon>Entomophthorales</taxon>
        <taxon>Entomophthoraceae</taxon>
        <taxon>Entomophthora</taxon>
    </lineage>
</organism>
<dbReference type="EMBL" id="QTSX02003571">
    <property type="protein sequence ID" value="KAJ9070516.1"/>
    <property type="molecule type" value="Genomic_DNA"/>
</dbReference>
<gene>
    <name evidence="1" type="ORF">DSO57_1007140</name>
</gene>
<dbReference type="Proteomes" id="UP001165960">
    <property type="component" value="Unassembled WGS sequence"/>
</dbReference>
<proteinExistence type="predicted"/>